<feature type="compositionally biased region" description="Low complexity" evidence="5">
    <location>
        <begin position="338"/>
        <end position="354"/>
    </location>
</feature>
<evidence type="ECO:0000256" key="2">
    <source>
        <dbReference type="ARBA" id="ARBA00022741"/>
    </source>
</evidence>
<dbReference type="PROSITE" id="PS50975">
    <property type="entry name" value="ATP_GRASP"/>
    <property type="match status" value="1"/>
</dbReference>
<dbReference type="InterPro" id="IPR041472">
    <property type="entry name" value="BL00235/CARNS1_N"/>
</dbReference>
<organism evidence="7 8">
    <name type="scientific">Streptomyces zaomyceticus</name>
    <dbReference type="NCBI Taxonomy" id="68286"/>
    <lineage>
        <taxon>Bacteria</taxon>
        <taxon>Bacillati</taxon>
        <taxon>Actinomycetota</taxon>
        <taxon>Actinomycetes</taxon>
        <taxon>Kitasatosporales</taxon>
        <taxon>Streptomycetaceae</taxon>
        <taxon>Streptomyces</taxon>
    </lineage>
</organism>
<dbReference type="InterPro" id="IPR052032">
    <property type="entry name" value="ATP-dep_AA_Ligase"/>
</dbReference>
<dbReference type="InterPro" id="IPR040570">
    <property type="entry name" value="LAL_C2"/>
</dbReference>
<evidence type="ECO:0000313" key="8">
    <source>
        <dbReference type="Proteomes" id="UP001622594"/>
    </source>
</evidence>
<dbReference type="Proteomes" id="UP001622594">
    <property type="component" value="Chromosome"/>
</dbReference>
<keyword evidence="2 4" id="KW-0547">Nucleotide-binding</keyword>
<dbReference type="SUPFAM" id="SSF56059">
    <property type="entry name" value="Glutathione synthetase ATP-binding domain-like"/>
    <property type="match status" value="1"/>
</dbReference>
<evidence type="ECO:0000313" key="7">
    <source>
        <dbReference type="EMBL" id="WTR69722.1"/>
    </source>
</evidence>
<reference evidence="7 8" key="1">
    <citation type="submission" date="2022-10" db="EMBL/GenBank/DDBJ databases">
        <title>The complete genomes of actinobacterial strains from the NBC collection.</title>
        <authorList>
            <person name="Joergensen T.S."/>
            <person name="Alvarez Arevalo M."/>
            <person name="Sterndorff E.B."/>
            <person name="Faurdal D."/>
            <person name="Vuksanovic O."/>
            <person name="Mourched A.-S."/>
            <person name="Charusanti P."/>
            <person name="Shaw S."/>
            <person name="Blin K."/>
            <person name="Weber T."/>
        </authorList>
    </citation>
    <scope>NUCLEOTIDE SEQUENCE [LARGE SCALE GENOMIC DNA]</scope>
    <source>
        <strain evidence="7 8">NBC_00123</strain>
    </source>
</reference>
<protein>
    <submittedName>
        <fullName evidence="7">ATP-grasp domain-containing protein</fullName>
    </submittedName>
</protein>
<feature type="domain" description="ATP-grasp" evidence="6">
    <location>
        <begin position="134"/>
        <end position="329"/>
    </location>
</feature>
<dbReference type="RefSeq" id="WP_406334192.1">
    <property type="nucleotide sequence ID" value="NZ_CP108188.1"/>
</dbReference>
<accession>A0ABZ1L5X2</accession>
<dbReference type="Pfam" id="PF18130">
    <property type="entry name" value="ATPgrasp_N"/>
    <property type="match status" value="1"/>
</dbReference>
<evidence type="ECO:0000256" key="4">
    <source>
        <dbReference type="PROSITE-ProRule" id="PRU00409"/>
    </source>
</evidence>
<dbReference type="Gene3D" id="3.40.50.20">
    <property type="match status" value="1"/>
</dbReference>
<dbReference type="Pfam" id="PF13535">
    <property type="entry name" value="ATP-grasp_4"/>
    <property type="match status" value="1"/>
</dbReference>
<dbReference type="InterPro" id="IPR011761">
    <property type="entry name" value="ATP-grasp"/>
</dbReference>
<gene>
    <name evidence="7" type="ORF">OG814_10805</name>
</gene>
<name>A0ABZ1L5X2_9ACTN</name>
<dbReference type="SMART" id="SM01209">
    <property type="entry name" value="GARS_A"/>
    <property type="match status" value="1"/>
</dbReference>
<evidence type="ECO:0000256" key="5">
    <source>
        <dbReference type="SAM" id="MobiDB-lite"/>
    </source>
</evidence>
<dbReference type="Pfam" id="PF18603">
    <property type="entry name" value="LAL_C2"/>
    <property type="match status" value="1"/>
</dbReference>
<sequence length="455" mass="46203">MSATRRPDPPDGSDEQTPNGAWFAFLESNTTGTGREFCAAARARGLRPVLLTRDPDRYPYVVEDGIDTQVLDSADPVAVLDRCAELAAGEAGLAGIASSSEYFVAAAARVAAKLGLPAADGDAVARCRDKERQRELLAAGGVPVPAFASAEMPEEAVRAAEAIGHPVVLKPVSGSGSIGVRLCRDAAETRAWAERLLDRGTDERGNPVTARLLVEAAVRGPEFSVETFDDTVVTVVAKHTGPEPYFVETGHDVPAPVPAADTAALGAVALRALAALGLGWGAAHTELRLTDTGPVIIEVNPRLAGGMIPVAVRAALGTDLVDAVVARAAGLPPRTTVGATAPADGAAPPAGGATDRTDGGGHAAIRFLPAAREGLVTAVDGLADARAAGGVVAATVATAPGRTVGITHSFQDRLACVVATGADAAQAAQRAAAAGRLIRIELEEPAEPEEGVGGR</sequence>
<evidence type="ECO:0000256" key="1">
    <source>
        <dbReference type="ARBA" id="ARBA00022598"/>
    </source>
</evidence>
<feature type="region of interest" description="Disordered" evidence="5">
    <location>
        <begin position="336"/>
        <end position="356"/>
    </location>
</feature>
<dbReference type="PANTHER" id="PTHR43585:SF2">
    <property type="entry name" value="ATP-GRASP ENZYME FSQD"/>
    <property type="match status" value="1"/>
</dbReference>
<evidence type="ECO:0000256" key="3">
    <source>
        <dbReference type="ARBA" id="ARBA00022840"/>
    </source>
</evidence>
<dbReference type="PANTHER" id="PTHR43585">
    <property type="entry name" value="FUMIPYRROLE BIOSYNTHESIS PROTEIN C"/>
    <property type="match status" value="1"/>
</dbReference>
<proteinExistence type="predicted"/>
<keyword evidence="8" id="KW-1185">Reference proteome</keyword>
<dbReference type="EMBL" id="CP108188">
    <property type="protein sequence ID" value="WTR69722.1"/>
    <property type="molecule type" value="Genomic_DNA"/>
</dbReference>
<dbReference type="Gene3D" id="3.30.470.20">
    <property type="entry name" value="ATP-grasp fold, B domain"/>
    <property type="match status" value="1"/>
</dbReference>
<keyword evidence="3 4" id="KW-0067">ATP-binding</keyword>
<keyword evidence="1" id="KW-0436">Ligase</keyword>
<evidence type="ECO:0000259" key="6">
    <source>
        <dbReference type="PROSITE" id="PS50975"/>
    </source>
</evidence>